<dbReference type="EMBL" id="CP039346">
    <property type="protein sequence ID" value="QCD81474.1"/>
    <property type="molecule type" value="Genomic_DNA"/>
</dbReference>
<dbReference type="Proteomes" id="UP000501690">
    <property type="component" value="Linkage Group LG2"/>
</dbReference>
<dbReference type="AlphaFoldDB" id="A0A4D6L0V2"/>
<reference evidence="1 2" key="1">
    <citation type="submission" date="2019-04" db="EMBL/GenBank/DDBJ databases">
        <title>An improved genome assembly and genetic linkage map for asparagus bean, Vigna unguiculata ssp. sesquipedialis.</title>
        <authorList>
            <person name="Xia Q."/>
            <person name="Zhang R."/>
            <person name="Dong Y."/>
        </authorList>
    </citation>
    <scope>NUCLEOTIDE SEQUENCE [LARGE SCALE GENOMIC DNA]</scope>
    <source>
        <tissue evidence="1">Leaf</tissue>
    </source>
</reference>
<gene>
    <name evidence="1" type="ORF">DEO72_LG2g1801</name>
</gene>
<sequence length="93" mass="10343">MSYISLISLIFPKGNDDDRFNVIFHHGGEVEAHEEAAEVEAHEEAAEVEIGDANGLNSDVEVEGEIEVDILFQIINLPHLCHDDDILFINTTI</sequence>
<name>A0A4D6L0V2_VIGUN</name>
<keyword evidence="2" id="KW-1185">Reference proteome</keyword>
<evidence type="ECO:0000313" key="1">
    <source>
        <dbReference type="EMBL" id="QCD81474.1"/>
    </source>
</evidence>
<evidence type="ECO:0000313" key="2">
    <source>
        <dbReference type="Proteomes" id="UP000501690"/>
    </source>
</evidence>
<proteinExistence type="predicted"/>
<organism evidence="1 2">
    <name type="scientific">Vigna unguiculata</name>
    <name type="common">Cowpea</name>
    <dbReference type="NCBI Taxonomy" id="3917"/>
    <lineage>
        <taxon>Eukaryota</taxon>
        <taxon>Viridiplantae</taxon>
        <taxon>Streptophyta</taxon>
        <taxon>Embryophyta</taxon>
        <taxon>Tracheophyta</taxon>
        <taxon>Spermatophyta</taxon>
        <taxon>Magnoliopsida</taxon>
        <taxon>eudicotyledons</taxon>
        <taxon>Gunneridae</taxon>
        <taxon>Pentapetalae</taxon>
        <taxon>rosids</taxon>
        <taxon>fabids</taxon>
        <taxon>Fabales</taxon>
        <taxon>Fabaceae</taxon>
        <taxon>Papilionoideae</taxon>
        <taxon>50 kb inversion clade</taxon>
        <taxon>NPAAA clade</taxon>
        <taxon>indigoferoid/millettioid clade</taxon>
        <taxon>Phaseoleae</taxon>
        <taxon>Vigna</taxon>
    </lineage>
</organism>
<accession>A0A4D6L0V2</accession>
<protein>
    <submittedName>
        <fullName evidence="1">Uncharacterized protein</fullName>
    </submittedName>
</protein>